<sequence length="178" mass="19805">MNDNKQGSSILQPLLMFLGAILLIVYLVGALNTGNWLWILPIQPDYEPARIIIRDNGQTTEFRPGDDGFAELAAALDLAFADFSNLDLIPIGLSDETLQDYNESSLVMEIYYPNDIRFNSIVRMSNVNQLLIPIEGRHAGNRYVFLGADGRWLTGAFVMANDQPIRDALVSLGFAPQE</sequence>
<dbReference type="AlphaFoldDB" id="A0A160SXS6"/>
<gene>
    <name evidence="2" type="ORF">CFX0092_A0270</name>
</gene>
<feature type="transmembrane region" description="Helical" evidence="1">
    <location>
        <begin position="14"/>
        <end position="38"/>
    </location>
</feature>
<dbReference type="EMBL" id="LN890655">
    <property type="protein sequence ID" value="CUS02151.2"/>
    <property type="molecule type" value="Genomic_DNA"/>
</dbReference>
<keyword evidence="1" id="KW-1133">Transmembrane helix</keyword>
<dbReference type="KEGG" id="pbf:CFX0092_A0270"/>
<keyword evidence="1" id="KW-0472">Membrane</keyword>
<organism evidence="2 3">
    <name type="scientific">Candidatus Promineifilum breve</name>
    <dbReference type="NCBI Taxonomy" id="1806508"/>
    <lineage>
        <taxon>Bacteria</taxon>
        <taxon>Bacillati</taxon>
        <taxon>Chloroflexota</taxon>
        <taxon>Ardenticatenia</taxon>
        <taxon>Candidatus Promineifilales</taxon>
        <taxon>Candidatus Promineifilaceae</taxon>
        <taxon>Candidatus Promineifilum</taxon>
    </lineage>
</organism>
<evidence type="ECO:0000313" key="2">
    <source>
        <dbReference type="EMBL" id="CUS02151.2"/>
    </source>
</evidence>
<protein>
    <recommendedName>
        <fullName evidence="4">DUF4340 domain-containing protein</fullName>
    </recommendedName>
</protein>
<dbReference type="OrthoDB" id="9963600at2"/>
<name>A0A160SXS6_9CHLR</name>
<proteinExistence type="predicted"/>
<evidence type="ECO:0000313" key="3">
    <source>
        <dbReference type="Proteomes" id="UP000215027"/>
    </source>
</evidence>
<keyword evidence="3" id="KW-1185">Reference proteome</keyword>
<evidence type="ECO:0000256" key="1">
    <source>
        <dbReference type="SAM" id="Phobius"/>
    </source>
</evidence>
<dbReference type="RefSeq" id="WP_095041799.1">
    <property type="nucleotide sequence ID" value="NZ_LN890655.1"/>
</dbReference>
<accession>A0A160SXS6</accession>
<evidence type="ECO:0008006" key="4">
    <source>
        <dbReference type="Google" id="ProtNLM"/>
    </source>
</evidence>
<reference evidence="2" key="1">
    <citation type="submission" date="2016-01" db="EMBL/GenBank/DDBJ databases">
        <authorList>
            <person name="Mcilroy J.S."/>
            <person name="Karst M S."/>
            <person name="Albertsen M."/>
        </authorList>
    </citation>
    <scope>NUCLEOTIDE SEQUENCE</scope>
    <source>
        <strain evidence="2">Cfx-K</strain>
    </source>
</reference>
<keyword evidence="1" id="KW-0812">Transmembrane</keyword>
<dbReference type="Proteomes" id="UP000215027">
    <property type="component" value="Chromosome I"/>
</dbReference>